<dbReference type="PANTHER" id="PTHR24123:SF33">
    <property type="entry name" value="PROTEIN HOS4"/>
    <property type="match status" value="1"/>
</dbReference>
<feature type="repeat" description="ANK" evidence="3">
    <location>
        <begin position="547"/>
        <end position="579"/>
    </location>
</feature>
<feature type="region of interest" description="Disordered" evidence="4">
    <location>
        <begin position="466"/>
        <end position="493"/>
    </location>
</feature>
<feature type="repeat" description="ANK" evidence="3">
    <location>
        <begin position="97"/>
        <end position="129"/>
    </location>
</feature>
<dbReference type="PRINTS" id="PR01415">
    <property type="entry name" value="ANKYRIN"/>
</dbReference>
<sequence length="619" mass="65483">MNPFRSPARRRLRVEAGALIGLLLLAGGPGPEAPVADAAMQDNVVEVRALLKRGADVNAAHGDGMTALHWAASHGSVELTEMLLYAGANPASTTRLGPYTPLMIAAKGGHGDVMVRLLEAGSPFDTRTSTGVTPLHLAAASGTTVGVAALLDRGAEVDAAESAWNQTPLIWAADQGRTAVVEQLILAGADINAMEKTADLQALEAEDAKEAQEHNARVNAIRAQRIAEAAGDSPERPDSAAEEEAEEETPPVEEPEEEEEAPAEDEDDDSSDDGEEDDEEEDANDDQPLGYTETVGGHGGLNALHHAAREGHRDAVMALLDAGSDVNQVTAGDASSPLVLATINGHFDLALELIERGADVNLYSMAGVGPLFAAINLQWAPKALYPQPKAHEQQQVSYLDFMRAVLDAGADVNARVNRHIWFMSYNFDLLGVNVSGATPFWRAAYGLDVPAMKLLVEYGADPSIATTKEPQRRFRRGGDGEEEKDHSGLDPIPTGGPAVYPIHAASGVGHGQGYAGNAHRHVPDGWVPAVKYLVEELGADVNARDFQGFSPVHHAAARGDTDLITYLVEQGADVTLLSRRGQTTADMANGPVQRVQPYPEAVALLESLGSANNNNCVSC</sequence>
<dbReference type="SUPFAM" id="SSF48403">
    <property type="entry name" value="Ankyrin repeat"/>
    <property type="match status" value="2"/>
</dbReference>
<dbReference type="Gene3D" id="1.25.40.20">
    <property type="entry name" value="Ankyrin repeat-containing domain"/>
    <property type="match status" value="4"/>
</dbReference>
<dbReference type="InterPro" id="IPR002110">
    <property type="entry name" value="Ankyrin_rpt"/>
</dbReference>
<protein>
    <submittedName>
        <fullName evidence="5">Ankyrin repeat domain-containing protein</fullName>
    </submittedName>
</protein>
<evidence type="ECO:0000313" key="6">
    <source>
        <dbReference type="Proteomes" id="UP001484239"/>
    </source>
</evidence>
<dbReference type="Proteomes" id="UP001484239">
    <property type="component" value="Unassembled WGS sequence"/>
</dbReference>
<keyword evidence="1" id="KW-0677">Repeat</keyword>
<feature type="repeat" description="ANK" evidence="3">
    <location>
        <begin position="63"/>
        <end position="95"/>
    </location>
</feature>
<proteinExistence type="predicted"/>
<feature type="compositionally biased region" description="Basic and acidic residues" evidence="4">
    <location>
        <begin position="469"/>
        <end position="488"/>
    </location>
</feature>
<feature type="repeat" description="ANK" evidence="3">
    <location>
        <begin position="333"/>
        <end position="365"/>
    </location>
</feature>
<dbReference type="PROSITE" id="PS50088">
    <property type="entry name" value="ANK_REPEAT"/>
    <property type="match status" value="8"/>
</dbReference>
<dbReference type="Pfam" id="PF12796">
    <property type="entry name" value="Ank_2"/>
    <property type="match status" value="2"/>
</dbReference>
<dbReference type="Pfam" id="PF13637">
    <property type="entry name" value="Ank_4"/>
    <property type="match status" value="2"/>
</dbReference>
<evidence type="ECO:0000256" key="4">
    <source>
        <dbReference type="SAM" id="MobiDB-lite"/>
    </source>
</evidence>
<evidence type="ECO:0000256" key="2">
    <source>
        <dbReference type="ARBA" id="ARBA00023043"/>
    </source>
</evidence>
<feature type="repeat" description="ANK" evidence="3">
    <location>
        <begin position="130"/>
        <end position="162"/>
    </location>
</feature>
<dbReference type="PANTHER" id="PTHR24123">
    <property type="entry name" value="ANKYRIN REPEAT-CONTAINING"/>
    <property type="match status" value="1"/>
</dbReference>
<comment type="caution">
    <text evidence="5">The sequence shown here is derived from an EMBL/GenBank/DDBJ whole genome shotgun (WGS) entry which is preliminary data.</text>
</comment>
<name>A0ABU9EBL9_9BACT</name>
<feature type="repeat" description="ANK" evidence="3">
    <location>
        <begin position="299"/>
        <end position="331"/>
    </location>
</feature>
<dbReference type="SMART" id="SM00248">
    <property type="entry name" value="ANK"/>
    <property type="match status" value="9"/>
</dbReference>
<feature type="repeat" description="ANK" evidence="3">
    <location>
        <begin position="164"/>
        <end position="196"/>
    </location>
</feature>
<feature type="repeat" description="ANK" evidence="3">
    <location>
        <begin position="435"/>
        <end position="467"/>
    </location>
</feature>
<evidence type="ECO:0000313" key="5">
    <source>
        <dbReference type="EMBL" id="MEK9501936.1"/>
    </source>
</evidence>
<organism evidence="5 6">
    <name type="scientific">Gaopeijia maritima</name>
    <dbReference type="NCBI Taxonomy" id="3119007"/>
    <lineage>
        <taxon>Bacteria</taxon>
        <taxon>Pseudomonadati</taxon>
        <taxon>Gemmatimonadota</taxon>
        <taxon>Longimicrobiia</taxon>
        <taxon>Gaopeijiales</taxon>
        <taxon>Gaopeijiaceae</taxon>
        <taxon>Gaopeijia</taxon>
    </lineage>
</organism>
<gene>
    <name evidence="5" type="ORF">WI372_13165</name>
</gene>
<feature type="region of interest" description="Disordered" evidence="4">
    <location>
        <begin position="228"/>
        <end position="301"/>
    </location>
</feature>
<dbReference type="InterPro" id="IPR036770">
    <property type="entry name" value="Ankyrin_rpt-contain_sf"/>
</dbReference>
<evidence type="ECO:0000256" key="3">
    <source>
        <dbReference type="PROSITE-ProRule" id="PRU00023"/>
    </source>
</evidence>
<accession>A0ABU9EBL9</accession>
<evidence type="ECO:0000256" key="1">
    <source>
        <dbReference type="ARBA" id="ARBA00022737"/>
    </source>
</evidence>
<keyword evidence="2 3" id="KW-0040">ANK repeat</keyword>
<dbReference type="RefSeq" id="WP_405287286.1">
    <property type="nucleotide sequence ID" value="NZ_JBBHLI010000008.1"/>
</dbReference>
<dbReference type="InterPro" id="IPR051165">
    <property type="entry name" value="Multifunctional_ANK_Repeat"/>
</dbReference>
<feature type="compositionally biased region" description="Acidic residues" evidence="4">
    <location>
        <begin position="240"/>
        <end position="285"/>
    </location>
</feature>
<dbReference type="PROSITE" id="PS50297">
    <property type="entry name" value="ANK_REP_REGION"/>
    <property type="match status" value="6"/>
</dbReference>
<keyword evidence="6" id="KW-1185">Reference proteome</keyword>
<reference evidence="5 6" key="1">
    <citation type="submission" date="2024-02" db="EMBL/GenBank/DDBJ databases">
        <title>A novel Gemmatimonadota bacterium.</title>
        <authorList>
            <person name="Du Z.-J."/>
            <person name="Ye Y.-Q."/>
        </authorList>
    </citation>
    <scope>NUCLEOTIDE SEQUENCE [LARGE SCALE GENOMIC DNA]</scope>
    <source>
        <strain evidence="5 6">DH-20</strain>
    </source>
</reference>
<dbReference type="EMBL" id="JBBHLI010000008">
    <property type="protein sequence ID" value="MEK9501936.1"/>
    <property type="molecule type" value="Genomic_DNA"/>
</dbReference>